<dbReference type="AlphaFoldDB" id="A0AAE3SX70"/>
<evidence type="ECO:0000259" key="1">
    <source>
        <dbReference type="Pfam" id="PF01261"/>
    </source>
</evidence>
<dbReference type="Gene3D" id="3.20.20.150">
    <property type="entry name" value="Divalent-metal-dependent TIM barrel enzymes"/>
    <property type="match status" value="1"/>
</dbReference>
<dbReference type="PANTHER" id="PTHR12110">
    <property type="entry name" value="HYDROXYPYRUVATE ISOMERASE"/>
    <property type="match status" value="1"/>
</dbReference>
<evidence type="ECO:0000313" key="2">
    <source>
        <dbReference type="EMBL" id="MCX8998170.1"/>
    </source>
</evidence>
<sequence>MTRKLSLSFLTCLGAPPEEAVRVAAETGYDYLGLRLLPAAPGGIAFPLMEEPARMRDLGRLLNDEGVDIFDVEMIRIGPHFDASAFLPFLDCAAHLGARVILVTGDDPDEARLTASFAALCDTAADFGLSADLEFMPQSRLPDLAAAMRVLNAADRPNQGVIVDALHVSRSRTPVEEIASIPRPWLHYAQICDGPADIPENVDELNFAARHARLVPGDGAIDLGAIFAALPADLPVAVEVPNDRLSAGLTPAEWAGRTRQASLSVLEAAIAGDGR</sequence>
<dbReference type="EMBL" id="JANFPI010000004">
    <property type="protein sequence ID" value="MCX8998170.1"/>
    <property type="molecule type" value="Genomic_DNA"/>
</dbReference>
<proteinExistence type="predicted"/>
<dbReference type="InterPro" id="IPR050312">
    <property type="entry name" value="IolE/XylAMocC-like"/>
</dbReference>
<name>A0AAE3SX70_9HYPH</name>
<feature type="domain" description="Xylose isomerase-like TIM barrel" evidence="1">
    <location>
        <begin position="21"/>
        <end position="253"/>
    </location>
</feature>
<dbReference type="Proteomes" id="UP001208771">
    <property type="component" value="Unassembled WGS sequence"/>
</dbReference>
<dbReference type="PANTHER" id="PTHR12110:SF48">
    <property type="entry name" value="BLL3656 PROTEIN"/>
    <property type="match status" value="1"/>
</dbReference>
<organism evidence="2 3">
    <name type="scientific">Ectorhizobium quercum</name>
    <dbReference type="NCBI Taxonomy" id="2965071"/>
    <lineage>
        <taxon>Bacteria</taxon>
        <taxon>Pseudomonadati</taxon>
        <taxon>Pseudomonadota</taxon>
        <taxon>Alphaproteobacteria</taxon>
        <taxon>Hyphomicrobiales</taxon>
        <taxon>Rhizobiaceae</taxon>
        <taxon>Ectorhizobium</taxon>
    </lineage>
</organism>
<dbReference type="RefSeq" id="WP_306411955.1">
    <property type="nucleotide sequence ID" value="NZ_JANFPI010000004.1"/>
</dbReference>
<dbReference type="GO" id="GO:0016853">
    <property type="term" value="F:isomerase activity"/>
    <property type="evidence" value="ECO:0007669"/>
    <property type="project" value="UniProtKB-KW"/>
</dbReference>
<dbReference type="InterPro" id="IPR036237">
    <property type="entry name" value="Xyl_isomerase-like_sf"/>
</dbReference>
<protein>
    <submittedName>
        <fullName evidence="2">Sugar phosphate isomerase/epimerase</fullName>
    </submittedName>
</protein>
<keyword evidence="2" id="KW-0413">Isomerase</keyword>
<dbReference type="Pfam" id="PF01261">
    <property type="entry name" value="AP_endonuc_2"/>
    <property type="match status" value="1"/>
</dbReference>
<reference evidence="2" key="1">
    <citation type="submission" date="2022-07" db="EMBL/GenBank/DDBJ databases">
        <title>Ectorhizobium quercum gen.nov., sp. nov.</title>
        <authorList>
            <person name="Ma T."/>
            <person name="Li Y."/>
        </authorList>
    </citation>
    <scope>NUCLEOTIDE SEQUENCE</scope>
    <source>
        <strain evidence="2">BDR2-2</strain>
    </source>
</reference>
<comment type="caution">
    <text evidence="2">The sequence shown here is derived from an EMBL/GenBank/DDBJ whole genome shotgun (WGS) entry which is preliminary data.</text>
</comment>
<gene>
    <name evidence="2" type="ORF">NOF55_13745</name>
</gene>
<dbReference type="InterPro" id="IPR013022">
    <property type="entry name" value="Xyl_isomerase-like_TIM-brl"/>
</dbReference>
<keyword evidence="3" id="KW-1185">Reference proteome</keyword>
<evidence type="ECO:0000313" key="3">
    <source>
        <dbReference type="Proteomes" id="UP001208771"/>
    </source>
</evidence>
<dbReference type="SUPFAM" id="SSF51658">
    <property type="entry name" value="Xylose isomerase-like"/>
    <property type="match status" value="1"/>
</dbReference>
<accession>A0AAE3SX70</accession>